<keyword evidence="1" id="KW-1133">Transmembrane helix</keyword>
<feature type="transmembrane region" description="Helical" evidence="1">
    <location>
        <begin position="6"/>
        <end position="24"/>
    </location>
</feature>
<evidence type="ECO:0000313" key="2">
    <source>
        <dbReference type="EMBL" id="SEM39620.1"/>
    </source>
</evidence>
<protein>
    <submittedName>
        <fullName evidence="2">Uncharacterized protein</fullName>
    </submittedName>
</protein>
<reference evidence="3" key="1">
    <citation type="submission" date="2016-10" db="EMBL/GenBank/DDBJ databases">
        <authorList>
            <person name="Varghese N."/>
        </authorList>
    </citation>
    <scope>NUCLEOTIDE SEQUENCE [LARGE SCALE GENOMIC DNA]</scope>
    <source>
        <strain evidence="3">DSM 45096 / BCRC 16803 / CGMCC 4.1857 / CIP 109030 / JCM 12277 / KCTC 19219 / NBRC 100920 / 33214</strain>
    </source>
</reference>
<accession>A0A1H7Y0K0</accession>
<evidence type="ECO:0000313" key="3">
    <source>
        <dbReference type="Proteomes" id="UP000183015"/>
    </source>
</evidence>
<keyword evidence="1" id="KW-0812">Transmembrane</keyword>
<evidence type="ECO:0000256" key="1">
    <source>
        <dbReference type="SAM" id="Phobius"/>
    </source>
</evidence>
<name>A0A1H7Y0K0_STRJI</name>
<organism evidence="2 3">
    <name type="scientific">Streptacidiphilus jiangxiensis</name>
    <dbReference type="NCBI Taxonomy" id="235985"/>
    <lineage>
        <taxon>Bacteria</taxon>
        <taxon>Bacillati</taxon>
        <taxon>Actinomycetota</taxon>
        <taxon>Actinomycetes</taxon>
        <taxon>Kitasatosporales</taxon>
        <taxon>Streptomycetaceae</taxon>
        <taxon>Streptacidiphilus</taxon>
    </lineage>
</organism>
<dbReference type="AlphaFoldDB" id="A0A1H7Y0K0"/>
<keyword evidence="1" id="KW-0472">Membrane</keyword>
<dbReference type="Proteomes" id="UP000183015">
    <property type="component" value="Unassembled WGS sequence"/>
</dbReference>
<keyword evidence="3" id="KW-1185">Reference proteome</keyword>
<sequence>MTTFFEILLGVMAVAIVWFAYYSVTKLYQGQR</sequence>
<dbReference type="STRING" id="235985.SAMN05414137_12641"/>
<gene>
    <name evidence="2" type="ORF">SAMN05414137_12641</name>
</gene>
<dbReference type="EMBL" id="FOAZ01000026">
    <property type="protein sequence ID" value="SEM39620.1"/>
    <property type="molecule type" value="Genomic_DNA"/>
</dbReference>
<proteinExistence type="predicted"/>